<organism evidence="1 2">
    <name type="scientific">Qipengyuania gelatinilytica</name>
    <dbReference type="NCBI Taxonomy" id="2867231"/>
    <lineage>
        <taxon>Bacteria</taxon>
        <taxon>Pseudomonadati</taxon>
        <taxon>Pseudomonadota</taxon>
        <taxon>Alphaproteobacteria</taxon>
        <taxon>Sphingomonadales</taxon>
        <taxon>Erythrobacteraceae</taxon>
        <taxon>Qipengyuania</taxon>
    </lineage>
</organism>
<dbReference type="Proteomes" id="UP000824321">
    <property type="component" value="Chromosome"/>
</dbReference>
<sequence length="280" mass="32185">MAKEPKTNQKSCGIVMPIASMGELYPEEHWAKVQKIHRRAIEKAGLKPKLVWENPALDVIQSAILQNIYENDVIICDVSGLNPNVMLETGLRLSTKKPTIIVTDGQKKPPFDINNIGYIDYRRDLEYNSIDNFIDRLAKKIEEVQRTFSEGTYKSFVENFTFEMVEPKTETVTETKYIIDKLDNLSASISRLQRSRDQMSSDESEAISELVGSLVVKADAEKASKIEETLDEIDGVYCTISEMKNDEWDLNIYRMEYNKNPTRMIMAQVRLQIDRIMNTK</sequence>
<dbReference type="EMBL" id="CP081294">
    <property type="protein sequence ID" value="QZD95658.1"/>
    <property type="molecule type" value="Genomic_DNA"/>
</dbReference>
<name>A0ABX9A8Q8_9SPHN</name>
<reference evidence="1 2" key="1">
    <citation type="submission" date="2021-08" db="EMBL/GenBank/DDBJ databases">
        <title>Comparative Genomics Analysis of the Genus Qipengyuania Reveals Extensive Genetic Diversity and Metabolic Versatility, Including the Description of Fifteen Novel Species.</title>
        <authorList>
            <person name="Liu Y."/>
        </authorList>
    </citation>
    <scope>NUCLEOTIDE SEQUENCE [LARGE SCALE GENOMIC DNA]</scope>
    <source>
        <strain evidence="1 2">1NDH1</strain>
    </source>
</reference>
<proteinExistence type="predicted"/>
<gene>
    <name evidence="1" type="ORF">K3136_02710</name>
</gene>
<keyword evidence="2" id="KW-1185">Reference proteome</keyword>
<evidence type="ECO:0008006" key="3">
    <source>
        <dbReference type="Google" id="ProtNLM"/>
    </source>
</evidence>
<evidence type="ECO:0000313" key="2">
    <source>
        <dbReference type="Proteomes" id="UP000824321"/>
    </source>
</evidence>
<evidence type="ECO:0000313" key="1">
    <source>
        <dbReference type="EMBL" id="QZD95658.1"/>
    </source>
</evidence>
<accession>A0ABX9A8Q8</accession>
<protein>
    <recommendedName>
        <fullName evidence="3">Nucleoside 2-deoxyribosyltransferase</fullName>
    </recommendedName>
</protein>
<dbReference type="RefSeq" id="WP_221431387.1">
    <property type="nucleotide sequence ID" value="NZ_CP081294.1"/>
</dbReference>